<dbReference type="InterPro" id="IPR025828">
    <property type="entry name" value="Put_sensor_dom"/>
</dbReference>
<dbReference type="Proteomes" id="UP000235598">
    <property type="component" value="Unassembled WGS sequence"/>
</dbReference>
<dbReference type="Pfam" id="PF13796">
    <property type="entry name" value="Sensor"/>
    <property type="match status" value="1"/>
</dbReference>
<comment type="caution">
    <text evidence="13">The sequence shown here is derived from an EMBL/GenBank/DDBJ whole genome shotgun (WGS) entry which is preliminary data.</text>
</comment>
<dbReference type="GO" id="GO:0005524">
    <property type="term" value="F:ATP binding"/>
    <property type="evidence" value="ECO:0007669"/>
    <property type="project" value="UniProtKB-KW"/>
</dbReference>
<keyword evidence="8" id="KW-0902">Two-component regulatory system</keyword>
<dbReference type="PANTHER" id="PTHR24421">
    <property type="entry name" value="NITRATE/NITRITE SENSOR PROTEIN NARX-RELATED"/>
    <property type="match status" value="1"/>
</dbReference>
<dbReference type="Pfam" id="PF07730">
    <property type="entry name" value="HisKA_3"/>
    <property type="match status" value="1"/>
</dbReference>
<dbReference type="EC" id="2.7.13.3" evidence="2"/>
<dbReference type="EMBL" id="PNHK01000003">
    <property type="protein sequence ID" value="PMD04942.1"/>
    <property type="molecule type" value="Genomic_DNA"/>
</dbReference>
<evidence type="ECO:0000256" key="7">
    <source>
        <dbReference type="ARBA" id="ARBA00022840"/>
    </source>
</evidence>
<feature type="transmembrane region" description="Helical" evidence="9">
    <location>
        <begin position="37"/>
        <end position="57"/>
    </location>
</feature>
<sequence length="413" mass="44462">MKKELLIPNPWGMLNVLFSGIIATVWLWVQLVVITTGISTALAAGMGLVVLFFWVFVQRGINVLERRRSEAIYNTEFPFPPRRRSNSTGFKGWVETNIRAAGEAYFWRETALHFSKQVLGLFTLILVAMCATFATFLFIGAINPDATLIAFDAPVQGSARGMFVVFGCLAFIVGFVSLWVAAIADRALDRWLLAVPQAETLKQELTEVDRARVGAVDAATTERLRIERDLHDGVQPTLVALSMKVGMAKAKVARDPEGAHALLEEAHSDSKAAITQLRELVRGIHPAVLTDRGLDAAVSALAARSAVPVTVNVDVPRVAPNIESVAYFVVAEALSNMGKHAQATEGHVSITYVGGRMRIEVRDNGRGGAQLSTAGSTTGLAGLAHRVTAARGTFNVHSPVGGPTVITVELPCE</sequence>
<keyword evidence="6 13" id="KW-0418">Kinase</keyword>
<keyword evidence="9" id="KW-0472">Membrane</keyword>
<feature type="transmembrane region" description="Helical" evidence="9">
    <location>
        <begin position="12"/>
        <end position="31"/>
    </location>
</feature>
<feature type="domain" description="Signal transduction histidine kinase subgroup 3 dimerisation and phosphoacceptor" evidence="11">
    <location>
        <begin position="222"/>
        <end position="289"/>
    </location>
</feature>
<evidence type="ECO:0000259" key="10">
    <source>
        <dbReference type="Pfam" id="PF02518"/>
    </source>
</evidence>
<reference evidence="13 14" key="1">
    <citation type="submission" date="2017-09" db="EMBL/GenBank/DDBJ databases">
        <title>Bacterial strain isolated from the female urinary microbiota.</title>
        <authorList>
            <person name="Thomas-White K."/>
            <person name="Kumar N."/>
            <person name="Forster S."/>
            <person name="Putonti C."/>
            <person name="Lawley T."/>
            <person name="Wolfe A.J."/>
        </authorList>
    </citation>
    <scope>NUCLEOTIDE SEQUENCE [LARGE SCALE GENOMIC DNA]</scope>
    <source>
        <strain evidence="13 14">UMB1301</strain>
    </source>
</reference>
<name>A0A2N6VLB2_9MICO</name>
<dbReference type="InterPro" id="IPR003594">
    <property type="entry name" value="HATPase_dom"/>
</dbReference>
<dbReference type="GO" id="GO:0016020">
    <property type="term" value="C:membrane"/>
    <property type="evidence" value="ECO:0007669"/>
    <property type="project" value="InterPro"/>
</dbReference>
<feature type="transmembrane region" description="Helical" evidence="9">
    <location>
        <begin position="118"/>
        <end position="142"/>
    </location>
</feature>
<keyword evidence="4" id="KW-0808">Transferase</keyword>
<protein>
    <recommendedName>
        <fullName evidence="2">histidine kinase</fullName>
        <ecNumber evidence="2">2.7.13.3</ecNumber>
    </recommendedName>
</protein>
<dbReference type="GO" id="GO:0046983">
    <property type="term" value="F:protein dimerization activity"/>
    <property type="evidence" value="ECO:0007669"/>
    <property type="project" value="InterPro"/>
</dbReference>
<dbReference type="AlphaFoldDB" id="A0A2N6VLB2"/>
<evidence type="ECO:0000256" key="4">
    <source>
        <dbReference type="ARBA" id="ARBA00022679"/>
    </source>
</evidence>
<keyword evidence="7" id="KW-0067">ATP-binding</keyword>
<feature type="domain" description="Histidine kinase/HSP90-like ATPase" evidence="10">
    <location>
        <begin position="327"/>
        <end position="412"/>
    </location>
</feature>
<dbReference type="CDD" id="cd16917">
    <property type="entry name" value="HATPase_UhpB-NarQ-NarX-like"/>
    <property type="match status" value="1"/>
</dbReference>
<dbReference type="OrthoDB" id="5242012at2"/>
<dbReference type="Pfam" id="PF02518">
    <property type="entry name" value="HATPase_c"/>
    <property type="match status" value="1"/>
</dbReference>
<evidence type="ECO:0000313" key="14">
    <source>
        <dbReference type="Proteomes" id="UP000235598"/>
    </source>
</evidence>
<evidence type="ECO:0000256" key="9">
    <source>
        <dbReference type="SAM" id="Phobius"/>
    </source>
</evidence>
<feature type="transmembrane region" description="Helical" evidence="9">
    <location>
        <begin position="162"/>
        <end position="184"/>
    </location>
</feature>
<dbReference type="InterPro" id="IPR036890">
    <property type="entry name" value="HATPase_C_sf"/>
</dbReference>
<evidence type="ECO:0000256" key="1">
    <source>
        <dbReference type="ARBA" id="ARBA00000085"/>
    </source>
</evidence>
<feature type="domain" description="Putative sensor" evidence="12">
    <location>
        <begin position="20"/>
        <end position="193"/>
    </location>
</feature>
<dbReference type="PANTHER" id="PTHR24421:SF10">
    <property type="entry name" value="NITRATE_NITRITE SENSOR PROTEIN NARQ"/>
    <property type="match status" value="1"/>
</dbReference>
<proteinExistence type="predicted"/>
<evidence type="ECO:0000259" key="11">
    <source>
        <dbReference type="Pfam" id="PF07730"/>
    </source>
</evidence>
<dbReference type="Gene3D" id="3.30.565.10">
    <property type="entry name" value="Histidine kinase-like ATPase, C-terminal domain"/>
    <property type="match status" value="1"/>
</dbReference>
<keyword evidence="5" id="KW-0547">Nucleotide-binding</keyword>
<keyword evidence="9" id="KW-1133">Transmembrane helix</keyword>
<gene>
    <name evidence="13" type="ORF">CJ199_07510</name>
</gene>
<evidence type="ECO:0000259" key="12">
    <source>
        <dbReference type="Pfam" id="PF13796"/>
    </source>
</evidence>
<evidence type="ECO:0000256" key="6">
    <source>
        <dbReference type="ARBA" id="ARBA00022777"/>
    </source>
</evidence>
<dbReference type="RefSeq" id="WP_102238885.1">
    <property type="nucleotide sequence ID" value="NZ_PNHK01000003.1"/>
</dbReference>
<dbReference type="InterPro" id="IPR011712">
    <property type="entry name" value="Sig_transdc_His_kin_sub3_dim/P"/>
</dbReference>
<keyword evidence="9" id="KW-0812">Transmembrane</keyword>
<organism evidence="13 14">
    <name type="scientific">Brevibacterium paucivorans</name>
    <dbReference type="NCBI Taxonomy" id="170994"/>
    <lineage>
        <taxon>Bacteria</taxon>
        <taxon>Bacillati</taxon>
        <taxon>Actinomycetota</taxon>
        <taxon>Actinomycetes</taxon>
        <taxon>Micrococcales</taxon>
        <taxon>Brevibacteriaceae</taxon>
        <taxon>Brevibacterium</taxon>
    </lineage>
</organism>
<evidence type="ECO:0000256" key="3">
    <source>
        <dbReference type="ARBA" id="ARBA00022553"/>
    </source>
</evidence>
<dbReference type="Gene3D" id="1.20.5.1930">
    <property type="match status" value="1"/>
</dbReference>
<evidence type="ECO:0000256" key="8">
    <source>
        <dbReference type="ARBA" id="ARBA00023012"/>
    </source>
</evidence>
<dbReference type="GO" id="GO:0000155">
    <property type="term" value="F:phosphorelay sensor kinase activity"/>
    <property type="evidence" value="ECO:0007669"/>
    <property type="project" value="InterPro"/>
</dbReference>
<evidence type="ECO:0000313" key="13">
    <source>
        <dbReference type="EMBL" id="PMD04942.1"/>
    </source>
</evidence>
<dbReference type="SUPFAM" id="SSF55874">
    <property type="entry name" value="ATPase domain of HSP90 chaperone/DNA topoisomerase II/histidine kinase"/>
    <property type="match status" value="1"/>
</dbReference>
<evidence type="ECO:0000256" key="2">
    <source>
        <dbReference type="ARBA" id="ARBA00012438"/>
    </source>
</evidence>
<keyword evidence="3" id="KW-0597">Phosphoprotein</keyword>
<comment type="catalytic activity">
    <reaction evidence="1">
        <text>ATP + protein L-histidine = ADP + protein N-phospho-L-histidine.</text>
        <dbReference type="EC" id="2.7.13.3"/>
    </reaction>
</comment>
<accession>A0A2N6VLB2</accession>
<evidence type="ECO:0000256" key="5">
    <source>
        <dbReference type="ARBA" id="ARBA00022741"/>
    </source>
</evidence>
<dbReference type="InterPro" id="IPR050482">
    <property type="entry name" value="Sensor_HK_TwoCompSys"/>
</dbReference>